<keyword evidence="3" id="KW-1185">Reference proteome</keyword>
<evidence type="ECO:0000313" key="2">
    <source>
        <dbReference type="EMBL" id="MDD7971383.1"/>
    </source>
</evidence>
<dbReference type="Proteomes" id="UP001431784">
    <property type="component" value="Unassembled WGS sequence"/>
</dbReference>
<sequence length="96" mass="10560">MKTTFLTAAFLVLALAGQASAQCYADYKAKQDNPLRLQYGIIELPQAACTSPQAARNYAEPVISRSGWTLLQIESIFGEAEFQRRSVNAGAIHLRQ</sequence>
<protein>
    <submittedName>
        <fullName evidence="2">Uncharacterized protein</fullName>
    </submittedName>
</protein>
<evidence type="ECO:0000313" key="3">
    <source>
        <dbReference type="Proteomes" id="UP001431784"/>
    </source>
</evidence>
<dbReference type="EMBL" id="JAQZSM010000007">
    <property type="protein sequence ID" value="MDD7971383.1"/>
    <property type="molecule type" value="Genomic_DNA"/>
</dbReference>
<organism evidence="2 3">
    <name type="scientific">Roseinatronobacter alkalisoli</name>
    <dbReference type="NCBI Taxonomy" id="3028235"/>
    <lineage>
        <taxon>Bacteria</taxon>
        <taxon>Pseudomonadati</taxon>
        <taxon>Pseudomonadota</taxon>
        <taxon>Alphaproteobacteria</taxon>
        <taxon>Rhodobacterales</taxon>
        <taxon>Paracoccaceae</taxon>
        <taxon>Roseinatronobacter</taxon>
    </lineage>
</organism>
<gene>
    <name evidence="2" type="ORF">PUT78_09725</name>
</gene>
<proteinExistence type="predicted"/>
<name>A0ABT5T8C2_9RHOB</name>
<keyword evidence="1" id="KW-0732">Signal</keyword>
<dbReference type="RefSeq" id="WP_274352067.1">
    <property type="nucleotide sequence ID" value="NZ_JAQZSM010000007.1"/>
</dbReference>
<evidence type="ECO:0000256" key="1">
    <source>
        <dbReference type="SAM" id="SignalP"/>
    </source>
</evidence>
<comment type="caution">
    <text evidence="2">The sequence shown here is derived from an EMBL/GenBank/DDBJ whole genome shotgun (WGS) entry which is preliminary data.</text>
</comment>
<feature type="signal peptide" evidence="1">
    <location>
        <begin position="1"/>
        <end position="21"/>
    </location>
</feature>
<feature type="chain" id="PRO_5045486246" evidence="1">
    <location>
        <begin position="22"/>
        <end position="96"/>
    </location>
</feature>
<accession>A0ABT5T8C2</accession>
<reference evidence="2" key="1">
    <citation type="submission" date="2023-02" db="EMBL/GenBank/DDBJ databases">
        <title>Description of Roseinatronobacter alkalisoli sp. nov., an alkaliphilic bacerium isolated from soda soil.</title>
        <authorList>
            <person name="Wei W."/>
        </authorList>
    </citation>
    <scope>NUCLEOTIDE SEQUENCE</scope>
    <source>
        <strain evidence="2">HJB301</strain>
    </source>
</reference>